<name>A0A4R5YCV1_KOCRO</name>
<dbReference type="Pfam" id="PF01028">
    <property type="entry name" value="Topoisom_I"/>
    <property type="match status" value="1"/>
</dbReference>
<comment type="catalytic activity">
    <reaction evidence="1">
        <text>ATP-independent breakage of single-stranded DNA, followed by passage and rejoining.</text>
        <dbReference type="EC" id="5.6.2.1"/>
    </reaction>
</comment>
<dbReference type="GO" id="GO:0003677">
    <property type="term" value="F:DNA binding"/>
    <property type="evidence" value="ECO:0007669"/>
    <property type="project" value="UniProtKB-KW"/>
</dbReference>
<dbReference type="GO" id="GO:0003917">
    <property type="term" value="F:DNA topoisomerase type I (single strand cut, ATP-independent) activity"/>
    <property type="evidence" value="ECO:0007669"/>
    <property type="project" value="UniProtKB-EC"/>
</dbReference>
<evidence type="ECO:0000256" key="3">
    <source>
        <dbReference type="ARBA" id="ARBA00012891"/>
    </source>
</evidence>
<feature type="domain" description="DNA topoisomerase IB N-terminal" evidence="9">
    <location>
        <begin position="37"/>
        <end position="85"/>
    </location>
</feature>
<keyword evidence="5" id="KW-0238">DNA-binding</keyword>
<dbReference type="EMBL" id="SMZT01000006">
    <property type="protein sequence ID" value="TDL41072.1"/>
    <property type="molecule type" value="Genomic_DNA"/>
</dbReference>
<dbReference type="InterPro" id="IPR014711">
    <property type="entry name" value="TopoI_cat_a-hlx-sub_euk"/>
</dbReference>
<evidence type="ECO:0000313" key="11">
    <source>
        <dbReference type="Proteomes" id="UP000295163"/>
    </source>
</evidence>
<dbReference type="InterPro" id="IPR035447">
    <property type="entry name" value="DNA_topo_I_N_sf"/>
</dbReference>
<dbReference type="Gene3D" id="3.90.15.10">
    <property type="entry name" value="Topoisomerase I, Chain A, domain 3"/>
    <property type="match status" value="1"/>
</dbReference>
<gene>
    <name evidence="10" type="ORF">E2R59_13980</name>
</gene>
<evidence type="ECO:0000256" key="6">
    <source>
        <dbReference type="ARBA" id="ARBA00023235"/>
    </source>
</evidence>
<comment type="similarity">
    <text evidence="2">Belongs to the type IB topoisomerase family.</text>
</comment>
<dbReference type="Gene3D" id="1.10.132.120">
    <property type="match status" value="1"/>
</dbReference>
<evidence type="ECO:0000259" key="8">
    <source>
        <dbReference type="Pfam" id="PF01028"/>
    </source>
</evidence>
<evidence type="ECO:0000259" key="9">
    <source>
        <dbReference type="Pfam" id="PF21338"/>
    </source>
</evidence>
<comment type="caution">
    <text evidence="10">The sequence shown here is derived from an EMBL/GenBank/DDBJ whole genome shotgun (WGS) entry which is preliminary data.</text>
</comment>
<dbReference type="InterPro" id="IPR011010">
    <property type="entry name" value="DNA_brk_join_enz"/>
</dbReference>
<organism evidence="10 11">
    <name type="scientific">Kocuria rosea</name>
    <name type="common">Deinococcus erythromyxa</name>
    <name type="synonym">Micrococcus rubens</name>
    <dbReference type="NCBI Taxonomy" id="1275"/>
    <lineage>
        <taxon>Bacteria</taxon>
        <taxon>Bacillati</taxon>
        <taxon>Actinomycetota</taxon>
        <taxon>Actinomycetes</taxon>
        <taxon>Micrococcales</taxon>
        <taxon>Micrococcaceae</taxon>
        <taxon>Kocuria</taxon>
    </lineage>
</organism>
<reference evidence="10 11" key="1">
    <citation type="submission" date="2019-03" db="EMBL/GenBank/DDBJ databases">
        <title>Genome Sequencing and Assembly of Various Microbes Isolated from Partially Reclaimed Soil and Acid Mine Drainage (AMD) Site.</title>
        <authorList>
            <person name="Steinbock B."/>
            <person name="Bechtold R."/>
            <person name="Sevigny J.L."/>
            <person name="Thomas D."/>
            <person name="Cuthill L.R."/>
            <person name="Aveiro Johannsen E.J."/>
            <person name="Thomas K."/>
            <person name="Ghosh A."/>
        </authorList>
    </citation>
    <scope>NUCLEOTIDE SEQUENCE [LARGE SCALE GENOMIC DNA]</scope>
    <source>
        <strain evidence="10 11">S-A3</strain>
    </source>
</reference>
<evidence type="ECO:0000313" key="10">
    <source>
        <dbReference type="EMBL" id="TDL41072.1"/>
    </source>
</evidence>
<proteinExistence type="inferred from homology"/>
<dbReference type="SUPFAM" id="SSF56349">
    <property type="entry name" value="DNA breaking-rejoining enzymes"/>
    <property type="match status" value="1"/>
</dbReference>
<dbReference type="InterPro" id="IPR001631">
    <property type="entry name" value="TopoI"/>
</dbReference>
<dbReference type="SUPFAM" id="SSF55869">
    <property type="entry name" value="DNA topoisomerase I domain"/>
    <property type="match status" value="1"/>
</dbReference>
<dbReference type="InterPro" id="IPR049331">
    <property type="entry name" value="Top1B_N_bact"/>
</dbReference>
<dbReference type="Gene3D" id="3.30.66.10">
    <property type="entry name" value="DNA topoisomerase I domain"/>
    <property type="match status" value="1"/>
</dbReference>
<evidence type="ECO:0000256" key="5">
    <source>
        <dbReference type="ARBA" id="ARBA00023125"/>
    </source>
</evidence>
<dbReference type="InterPro" id="IPR013500">
    <property type="entry name" value="TopoI_cat_euk"/>
</dbReference>
<dbReference type="Pfam" id="PF21338">
    <property type="entry name" value="Top1B_N_bact"/>
    <property type="match status" value="1"/>
</dbReference>
<accession>A0A4R5YCV1</accession>
<keyword evidence="6 10" id="KW-0413">Isomerase</keyword>
<evidence type="ECO:0000256" key="4">
    <source>
        <dbReference type="ARBA" id="ARBA00023029"/>
    </source>
</evidence>
<dbReference type="Proteomes" id="UP000295163">
    <property type="component" value="Unassembled WGS sequence"/>
</dbReference>
<sequence>MAAAQQSPAKPRTPRRPRLRRSNCSRPGITRRGYGKGFAYRHADGTKVQDGEELDRIRGLAIPPAWRDVWISPQPNGHIQATGVDGAGRRQYIYHPRWRELKDREKFDRVLDFGDTLPQARPAVTRLLRTEGATEEKACAAAFRLMDEAALRIGNEEYAQSNGSYGVTTLLVRHVRVDGRDVHLDFPGKSGHRWTLSLRDADLAAALAPLLERGPDETALAFRDEDGQWTGITSARLNDFVRDRCGPDFTAKDFRTWQGTVTAAMALAARADTRPSESARKKAVSAAMREVAEHLGNTPAIARSSYTDPRVIDRFLDGETIDAATYRAAERSLRGFLT</sequence>
<dbReference type="RefSeq" id="WP_133411062.1">
    <property type="nucleotide sequence ID" value="NZ_SMZT01000006.1"/>
</dbReference>
<feature type="domain" description="DNA topoisomerase I catalytic core eukaryotic-type" evidence="8">
    <location>
        <begin position="98"/>
        <end position="304"/>
    </location>
</feature>
<dbReference type="PRINTS" id="PR00416">
    <property type="entry name" value="EUTPISMRASEI"/>
</dbReference>
<dbReference type="GO" id="GO:0006265">
    <property type="term" value="P:DNA topological change"/>
    <property type="evidence" value="ECO:0007669"/>
    <property type="project" value="InterPro"/>
</dbReference>
<evidence type="ECO:0000256" key="7">
    <source>
        <dbReference type="SAM" id="MobiDB-lite"/>
    </source>
</evidence>
<feature type="region of interest" description="Disordered" evidence="7">
    <location>
        <begin position="1"/>
        <end position="36"/>
    </location>
</feature>
<dbReference type="PROSITE" id="PS52038">
    <property type="entry name" value="TOPO_IB_2"/>
    <property type="match status" value="1"/>
</dbReference>
<dbReference type="AlphaFoldDB" id="A0A4R5YCV1"/>
<evidence type="ECO:0000256" key="1">
    <source>
        <dbReference type="ARBA" id="ARBA00000213"/>
    </source>
</evidence>
<keyword evidence="4" id="KW-0799">Topoisomerase</keyword>
<dbReference type="GeneID" id="64348530"/>
<dbReference type="EC" id="5.6.2.1" evidence="3"/>
<evidence type="ECO:0000256" key="2">
    <source>
        <dbReference type="ARBA" id="ARBA00006645"/>
    </source>
</evidence>
<protein>
    <recommendedName>
        <fullName evidence="3">DNA topoisomerase</fullName>
        <ecNumber evidence="3">5.6.2.1</ecNumber>
    </recommendedName>
</protein>
<feature type="compositionally biased region" description="Basic residues" evidence="7">
    <location>
        <begin position="12"/>
        <end position="23"/>
    </location>
</feature>